<dbReference type="PANTHER" id="PTHR11439">
    <property type="entry name" value="GAG-POL-RELATED RETROTRANSPOSON"/>
    <property type="match status" value="1"/>
</dbReference>
<sequence length="163" mass="18458">MQSPSVIHWQSVKRILRYLKGSTHHGLFIQPSSSFELKAYADADWAGYSDTRRSTSGFCIFMGAIYLSVNPVLHSRIKHVEIDICFVREKVTNSDLKVQYVSTLDQVADILTKGLSTTRFNTLCSKLNVMLPQFNLRGCVRSYVADHEDEGAKDVELNLKTQI</sequence>
<dbReference type="CDD" id="cd09272">
    <property type="entry name" value="RNase_HI_RT_Ty1"/>
    <property type="match status" value="1"/>
</dbReference>
<keyword evidence="2" id="KW-1185">Reference proteome</keyword>
<evidence type="ECO:0000313" key="2">
    <source>
        <dbReference type="Proteomes" id="UP001454036"/>
    </source>
</evidence>
<evidence type="ECO:0008006" key="3">
    <source>
        <dbReference type="Google" id="ProtNLM"/>
    </source>
</evidence>
<reference evidence="1 2" key="1">
    <citation type="submission" date="2024-01" db="EMBL/GenBank/DDBJ databases">
        <title>The complete chloroplast genome sequence of Lithospermum erythrorhizon: insights into the phylogenetic relationship among Boraginaceae species and the maternal lineages of purple gromwells.</title>
        <authorList>
            <person name="Okada T."/>
            <person name="Watanabe K."/>
        </authorList>
    </citation>
    <scope>NUCLEOTIDE SEQUENCE [LARGE SCALE GENOMIC DNA]</scope>
</reference>
<dbReference type="Proteomes" id="UP001454036">
    <property type="component" value="Unassembled WGS sequence"/>
</dbReference>
<evidence type="ECO:0000313" key="1">
    <source>
        <dbReference type="EMBL" id="GAA0161625.1"/>
    </source>
</evidence>
<organism evidence="1 2">
    <name type="scientific">Lithospermum erythrorhizon</name>
    <name type="common">Purple gromwell</name>
    <name type="synonym">Lithospermum officinale var. erythrorhizon</name>
    <dbReference type="NCBI Taxonomy" id="34254"/>
    <lineage>
        <taxon>Eukaryota</taxon>
        <taxon>Viridiplantae</taxon>
        <taxon>Streptophyta</taxon>
        <taxon>Embryophyta</taxon>
        <taxon>Tracheophyta</taxon>
        <taxon>Spermatophyta</taxon>
        <taxon>Magnoliopsida</taxon>
        <taxon>eudicotyledons</taxon>
        <taxon>Gunneridae</taxon>
        <taxon>Pentapetalae</taxon>
        <taxon>asterids</taxon>
        <taxon>lamiids</taxon>
        <taxon>Boraginales</taxon>
        <taxon>Boraginaceae</taxon>
        <taxon>Boraginoideae</taxon>
        <taxon>Lithospermeae</taxon>
        <taxon>Lithospermum</taxon>
    </lineage>
</organism>
<dbReference type="AlphaFoldDB" id="A0AAV3QDT0"/>
<comment type="caution">
    <text evidence="1">The sequence shown here is derived from an EMBL/GenBank/DDBJ whole genome shotgun (WGS) entry which is preliminary data.</text>
</comment>
<gene>
    <name evidence="1" type="ORF">LIER_17897</name>
</gene>
<dbReference type="EMBL" id="BAABME010004230">
    <property type="protein sequence ID" value="GAA0161625.1"/>
    <property type="molecule type" value="Genomic_DNA"/>
</dbReference>
<protein>
    <recommendedName>
        <fullName evidence="3">Polyprotein</fullName>
    </recommendedName>
</protein>
<accession>A0AAV3QDT0</accession>
<proteinExistence type="predicted"/>
<name>A0AAV3QDT0_LITER</name>
<dbReference type="PANTHER" id="PTHR11439:SF455">
    <property type="entry name" value="RLK (RECEPTOR-LIKE PROTEIN KINASE) 8, PUTATIVE-RELATED"/>
    <property type="match status" value="1"/>
</dbReference>